<dbReference type="InterPro" id="IPR003607">
    <property type="entry name" value="HD/PDEase_dom"/>
</dbReference>
<dbReference type="Gene3D" id="1.10.3210.10">
    <property type="entry name" value="Hypothetical protein af1432"/>
    <property type="match status" value="1"/>
</dbReference>
<dbReference type="Proteomes" id="UP000441354">
    <property type="component" value="Unassembled WGS sequence"/>
</dbReference>
<gene>
    <name evidence="2" type="ORF">F7732_19010</name>
</gene>
<evidence type="ECO:0000259" key="1">
    <source>
        <dbReference type="PROSITE" id="PS51832"/>
    </source>
</evidence>
<dbReference type="Pfam" id="PF13487">
    <property type="entry name" value="HD_5"/>
    <property type="match status" value="1"/>
</dbReference>
<organism evidence="2 3">
    <name type="scientific">Bacillus mesophilum</name>
    <dbReference type="NCBI Taxonomy" id="1071718"/>
    <lineage>
        <taxon>Bacteria</taxon>
        <taxon>Bacillati</taxon>
        <taxon>Bacillota</taxon>
        <taxon>Bacilli</taxon>
        <taxon>Bacillales</taxon>
        <taxon>Bacillaceae</taxon>
        <taxon>Bacillus</taxon>
    </lineage>
</organism>
<protein>
    <submittedName>
        <fullName evidence="2">HD-GYP domain-containing protein</fullName>
    </submittedName>
</protein>
<dbReference type="EMBL" id="WBOT01000008">
    <property type="protein sequence ID" value="KAB2330251.1"/>
    <property type="molecule type" value="Genomic_DNA"/>
</dbReference>
<dbReference type="PANTHER" id="PTHR43155:SF2">
    <property type="entry name" value="CYCLIC DI-GMP PHOSPHODIESTERASE PA4108"/>
    <property type="match status" value="1"/>
</dbReference>
<dbReference type="OrthoDB" id="9759601at2"/>
<name>A0A7V7RIP7_9BACI</name>
<reference evidence="2 3" key="1">
    <citation type="journal article" date="2014" name="Arch. Microbiol.">
        <title>Bacillus mesophilum sp. nov., strain IITR-54T, a novel 4-chlorobiphenyl dechlorinating bacterium.</title>
        <authorList>
            <person name="Manickam N."/>
            <person name="Singh N.K."/>
            <person name="Bajaj A."/>
            <person name="Kumar R.M."/>
            <person name="Kaur G."/>
            <person name="Kaur N."/>
            <person name="Bala M."/>
            <person name="Kumar A."/>
            <person name="Mayilraj S."/>
        </authorList>
    </citation>
    <scope>NUCLEOTIDE SEQUENCE [LARGE SCALE GENOMIC DNA]</scope>
    <source>
        <strain evidence="2 3">IITR-54</strain>
    </source>
</reference>
<dbReference type="InterPro" id="IPR037522">
    <property type="entry name" value="HD_GYP_dom"/>
</dbReference>
<accession>A0A7V7RIP7</accession>
<sequence length="364" mass="40950">MVQIKIEDLQEGCILTEDVFSLSNRPIISKNSVVTREIMNVLEAFLIKEVNVASTLVNGLPFTPPLNIRDELAALEHTDDENKNLFTVFLHAAQQYEKEFKSWQSGMPVEIQAIRNFMLPLIEKLDEATSADVFSLYHLSTEEHYIYQHAVAVGTISAYIGKKLNMEKGKIIQLALGGCLSDCGMAKIKPAILNKKGSLTAEEFDEIKRHSIYSYKMIQNISSLSDLTKTGIIQHHERLDGSGYPLGDRDQKVNEVARIIAVADVFHAMTSQRQYRRKQSPFKVLELLLEDSFGKYDISAIQAVSAGIMNFSVGSKVKLSDGQVAHVLFNEEKSPTRPLVKLDDSGEIIHLERHRQIYIEEVLS</sequence>
<evidence type="ECO:0000313" key="2">
    <source>
        <dbReference type="EMBL" id="KAB2330251.1"/>
    </source>
</evidence>
<dbReference type="PROSITE" id="PS51832">
    <property type="entry name" value="HD_GYP"/>
    <property type="match status" value="1"/>
</dbReference>
<evidence type="ECO:0000313" key="3">
    <source>
        <dbReference type="Proteomes" id="UP000441354"/>
    </source>
</evidence>
<dbReference type="AlphaFoldDB" id="A0A7V7RIP7"/>
<dbReference type="SMART" id="SM00471">
    <property type="entry name" value="HDc"/>
    <property type="match status" value="1"/>
</dbReference>
<comment type="caution">
    <text evidence="2">The sequence shown here is derived from an EMBL/GenBank/DDBJ whole genome shotgun (WGS) entry which is preliminary data.</text>
</comment>
<keyword evidence="3" id="KW-1185">Reference proteome</keyword>
<proteinExistence type="predicted"/>
<dbReference type="CDD" id="cd00077">
    <property type="entry name" value="HDc"/>
    <property type="match status" value="1"/>
</dbReference>
<feature type="domain" description="HD-GYP" evidence="1">
    <location>
        <begin position="114"/>
        <end position="320"/>
    </location>
</feature>
<dbReference type="PANTHER" id="PTHR43155">
    <property type="entry name" value="CYCLIC DI-GMP PHOSPHODIESTERASE PA4108-RELATED"/>
    <property type="match status" value="1"/>
</dbReference>
<dbReference type="SUPFAM" id="SSF109604">
    <property type="entry name" value="HD-domain/PDEase-like"/>
    <property type="match status" value="1"/>
</dbReference>